<dbReference type="InterPro" id="IPR051276">
    <property type="entry name" value="Saccharopine_DH-like_oxidrdct"/>
</dbReference>
<sequence length="396" mass="41730">MTTAGTGRPYDIVLFGATGFTGGLTAEYLAAKAEPGLRWALAGRDPRKLEAVRDRLAAIDPTLAELPLLRADTSDAASIERVAGAARVVVSTVGPYVRLGEPLVAACARLGTDYVDLTGEPTFVDRMYVEHHEQAVRSGARIVHACGFDSIPSDLGTYFTVQQLPEGVPLRVEAFLRVNGMFSGGTLHSSVGIFADVPGMVRAERERRRVEPAPADGRRVRVARGPVPRARAGWTLPLPVIDSQIVARSAAALDRYGPDFTFGHFLAVKRLPSAVGLALGTVGVLAAAQLPPTRSLLLKLGTPGEGPSAERRAGHWFSLTFVGEGGGERVVTEVAGGDPGYGETSKMLAESALCLAQDDLPDVAGQLTTAQAMGDALIDRLVKAGLTFRVLSTTSP</sequence>
<evidence type="ECO:0000313" key="2">
    <source>
        <dbReference type="EMBL" id="RFU38597.1"/>
    </source>
</evidence>
<evidence type="ECO:0000313" key="3">
    <source>
        <dbReference type="Proteomes" id="UP000261811"/>
    </source>
</evidence>
<dbReference type="GO" id="GO:0009247">
    <property type="term" value="P:glycolipid biosynthetic process"/>
    <property type="evidence" value="ECO:0007669"/>
    <property type="project" value="TreeGrafter"/>
</dbReference>
<dbReference type="InterPro" id="IPR005097">
    <property type="entry name" value="Sacchrp_dh_NADP-bd"/>
</dbReference>
<dbReference type="GO" id="GO:0005886">
    <property type="term" value="C:plasma membrane"/>
    <property type="evidence" value="ECO:0007669"/>
    <property type="project" value="TreeGrafter"/>
</dbReference>
<dbReference type="AlphaFoldDB" id="A0A372JF25"/>
<feature type="domain" description="Saccharopine dehydrogenase NADP binding" evidence="1">
    <location>
        <begin position="12"/>
        <end position="142"/>
    </location>
</feature>
<accession>A0A372JF25</accession>
<proteinExistence type="predicted"/>
<dbReference type="Gene3D" id="3.40.50.720">
    <property type="entry name" value="NAD(P)-binding Rossmann-like Domain"/>
    <property type="match status" value="1"/>
</dbReference>
<dbReference type="OrthoDB" id="4369409at2"/>
<dbReference type="SUPFAM" id="SSF51735">
    <property type="entry name" value="NAD(P)-binding Rossmann-fold domains"/>
    <property type="match status" value="1"/>
</dbReference>
<comment type="caution">
    <text evidence="2">The sequence shown here is derived from an EMBL/GenBank/DDBJ whole genome shotgun (WGS) entry which is preliminary data.</text>
</comment>
<dbReference type="Pfam" id="PF03435">
    <property type="entry name" value="Sacchrp_dh_NADP"/>
    <property type="match status" value="1"/>
</dbReference>
<gene>
    <name evidence="2" type="ORF">DZF91_26840</name>
</gene>
<dbReference type="PANTHER" id="PTHR12286:SF5">
    <property type="entry name" value="SACCHAROPINE DEHYDROGENASE-LIKE OXIDOREDUCTASE"/>
    <property type="match status" value="1"/>
</dbReference>
<organism evidence="2 3">
    <name type="scientific">Actinomadura logoneensis</name>
    <dbReference type="NCBI Taxonomy" id="2293572"/>
    <lineage>
        <taxon>Bacteria</taxon>
        <taxon>Bacillati</taxon>
        <taxon>Actinomycetota</taxon>
        <taxon>Actinomycetes</taxon>
        <taxon>Streptosporangiales</taxon>
        <taxon>Thermomonosporaceae</taxon>
        <taxon>Actinomadura</taxon>
    </lineage>
</organism>
<dbReference type="InterPro" id="IPR036291">
    <property type="entry name" value="NAD(P)-bd_dom_sf"/>
</dbReference>
<dbReference type="Proteomes" id="UP000261811">
    <property type="component" value="Unassembled WGS sequence"/>
</dbReference>
<dbReference type="RefSeq" id="WP_117359954.1">
    <property type="nucleotide sequence ID" value="NZ_QURH01000758.1"/>
</dbReference>
<dbReference type="EMBL" id="QURH01000758">
    <property type="protein sequence ID" value="RFU38597.1"/>
    <property type="molecule type" value="Genomic_DNA"/>
</dbReference>
<name>A0A372JF25_9ACTN</name>
<dbReference type="PANTHER" id="PTHR12286">
    <property type="entry name" value="SACCHAROPINE DEHYDROGENASE-LIKE OXIDOREDUCTASE"/>
    <property type="match status" value="1"/>
</dbReference>
<protein>
    <submittedName>
        <fullName evidence="2">Saccharopine dehydrogenase</fullName>
    </submittedName>
</protein>
<keyword evidence="3" id="KW-1185">Reference proteome</keyword>
<evidence type="ECO:0000259" key="1">
    <source>
        <dbReference type="Pfam" id="PF03435"/>
    </source>
</evidence>
<reference evidence="2 3" key="1">
    <citation type="submission" date="2018-08" db="EMBL/GenBank/DDBJ databases">
        <title>Actinomadura jelena sp. nov., a novel Actinomycete isolated from soil in Chad.</title>
        <authorList>
            <person name="Shi L."/>
        </authorList>
    </citation>
    <scope>NUCLEOTIDE SEQUENCE [LARGE SCALE GENOMIC DNA]</scope>
    <source>
        <strain evidence="2 3">NEAU-G17</strain>
    </source>
</reference>